<evidence type="ECO:0000313" key="1">
    <source>
        <dbReference type="EMBL" id="KRZ61637.1"/>
    </source>
</evidence>
<reference evidence="1 2" key="1">
    <citation type="submission" date="2015-05" db="EMBL/GenBank/DDBJ databases">
        <title>Evolution of Trichinella species and genotypes.</title>
        <authorList>
            <person name="Korhonen P.K."/>
            <person name="Edoardo P."/>
            <person name="Giuseppe L.R."/>
            <person name="Gasser R.B."/>
        </authorList>
    </citation>
    <scope>NUCLEOTIDE SEQUENCE [LARGE SCALE GENOMIC DNA]</scope>
    <source>
        <strain evidence="1">ISS10</strain>
    </source>
</reference>
<organism evidence="1 2">
    <name type="scientific">Trichinella nativa</name>
    <dbReference type="NCBI Taxonomy" id="6335"/>
    <lineage>
        <taxon>Eukaryota</taxon>
        <taxon>Metazoa</taxon>
        <taxon>Ecdysozoa</taxon>
        <taxon>Nematoda</taxon>
        <taxon>Enoplea</taxon>
        <taxon>Dorylaimia</taxon>
        <taxon>Trichinellida</taxon>
        <taxon>Trichinellidae</taxon>
        <taxon>Trichinella</taxon>
    </lineage>
</organism>
<name>A0A0V1LQ53_9BILA</name>
<dbReference type="Proteomes" id="UP000054721">
    <property type="component" value="Unassembled WGS sequence"/>
</dbReference>
<dbReference type="EMBL" id="JYDW01000016">
    <property type="protein sequence ID" value="KRZ61637.1"/>
    <property type="molecule type" value="Genomic_DNA"/>
</dbReference>
<proteinExistence type="predicted"/>
<gene>
    <name evidence="1" type="ORF">T02_12688</name>
</gene>
<keyword evidence="2" id="KW-1185">Reference proteome</keyword>
<protein>
    <submittedName>
        <fullName evidence="1">Uncharacterized protein</fullName>
    </submittedName>
</protein>
<sequence>MPCHSQTSGSYVISKISLIRRVTDIIRVKIPFIDLKIIEKRNIRGGENIPNKEYIPEDNADDLRNSWSILMNLKHVGDTKPFCHKSYS</sequence>
<dbReference type="AlphaFoldDB" id="A0A0V1LQ53"/>
<evidence type="ECO:0000313" key="2">
    <source>
        <dbReference type="Proteomes" id="UP000054721"/>
    </source>
</evidence>
<accession>A0A0V1LQ53</accession>
<comment type="caution">
    <text evidence="1">The sequence shown here is derived from an EMBL/GenBank/DDBJ whole genome shotgun (WGS) entry which is preliminary data.</text>
</comment>